<protein>
    <submittedName>
        <fullName evidence="3">Uncharacterized protein</fullName>
    </submittedName>
</protein>
<organism evidence="3 4">
    <name type="scientific">Rhizophagus irregularis</name>
    <dbReference type="NCBI Taxonomy" id="588596"/>
    <lineage>
        <taxon>Eukaryota</taxon>
        <taxon>Fungi</taxon>
        <taxon>Fungi incertae sedis</taxon>
        <taxon>Mucoromycota</taxon>
        <taxon>Glomeromycotina</taxon>
        <taxon>Glomeromycetes</taxon>
        <taxon>Glomerales</taxon>
        <taxon>Glomeraceae</taxon>
        <taxon>Rhizophagus</taxon>
    </lineage>
</organism>
<keyword evidence="4" id="KW-1185">Reference proteome</keyword>
<sequence>MSNKTLLLFIVFMTFTEASKVDNCRKECQKCGENGDNTILLTFVSGVFTLVSAILAEFLSHYLNSRNRGT</sequence>
<evidence type="ECO:0000256" key="1">
    <source>
        <dbReference type="SAM" id="Phobius"/>
    </source>
</evidence>
<dbReference type="Proteomes" id="UP000234323">
    <property type="component" value="Unassembled WGS sequence"/>
</dbReference>
<comment type="caution">
    <text evidence="3">The sequence shown here is derived from an EMBL/GenBank/DDBJ whole genome shotgun (WGS) entry which is preliminary data.</text>
</comment>
<dbReference type="EMBL" id="LLXI01000296">
    <property type="protein sequence ID" value="PKY44051.1"/>
    <property type="molecule type" value="Genomic_DNA"/>
</dbReference>
<dbReference type="AlphaFoldDB" id="A0A2I1GBU4"/>
<dbReference type="VEuPathDB" id="FungiDB:RhiirA1_451970"/>
<evidence type="ECO:0000313" key="4">
    <source>
        <dbReference type="Proteomes" id="UP000234323"/>
    </source>
</evidence>
<evidence type="ECO:0000313" key="3">
    <source>
        <dbReference type="EMBL" id="PKY44051.1"/>
    </source>
</evidence>
<accession>A0A2I1GBU4</accession>
<reference evidence="3 4" key="1">
    <citation type="submission" date="2015-10" db="EMBL/GenBank/DDBJ databases">
        <title>Genome analyses suggest a sexual origin of heterokaryosis in a supposedly ancient asexual fungus.</title>
        <authorList>
            <person name="Ropars J."/>
            <person name="Sedzielewska K."/>
            <person name="Noel J."/>
            <person name="Charron P."/>
            <person name="Farinelli L."/>
            <person name="Marton T."/>
            <person name="Kruger M."/>
            <person name="Pelin A."/>
            <person name="Brachmann A."/>
            <person name="Corradi N."/>
        </authorList>
    </citation>
    <scope>NUCLEOTIDE SEQUENCE [LARGE SCALE GENOMIC DNA]</scope>
    <source>
        <strain evidence="3 4">A4</strain>
    </source>
</reference>
<feature type="transmembrane region" description="Helical" evidence="1">
    <location>
        <begin position="39"/>
        <end position="59"/>
    </location>
</feature>
<dbReference type="VEuPathDB" id="FungiDB:RhiirFUN_006682"/>
<feature type="chain" id="PRO_5014182324" evidence="2">
    <location>
        <begin position="19"/>
        <end position="70"/>
    </location>
</feature>
<keyword evidence="1" id="KW-0812">Transmembrane</keyword>
<evidence type="ECO:0000256" key="2">
    <source>
        <dbReference type="SAM" id="SignalP"/>
    </source>
</evidence>
<keyword evidence="1" id="KW-1133">Transmembrane helix</keyword>
<keyword evidence="2" id="KW-0732">Signal</keyword>
<keyword evidence="1" id="KW-0472">Membrane</keyword>
<feature type="signal peptide" evidence="2">
    <location>
        <begin position="1"/>
        <end position="18"/>
    </location>
</feature>
<gene>
    <name evidence="3" type="ORF">RhiirA4_458222</name>
</gene>
<name>A0A2I1GBU4_9GLOM</name>
<proteinExistence type="predicted"/>